<evidence type="ECO:0000256" key="4">
    <source>
        <dbReference type="RuleBase" id="RU361188"/>
    </source>
</evidence>
<dbReference type="Proteomes" id="UP000054075">
    <property type="component" value="Unassembled WGS sequence"/>
</dbReference>
<reference evidence="6" key="1">
    <citation type="submission" date="2006-04" db="EMBL/GenBank/DDBJ databases">
        <authorList>
            <person name="Seshadri R."/>
            <person name="Federici B.A."/>
        </authorList>
    </citation>
    <scope>NUCLEOTIDE SEQUENCE [LARGE SCALE GENOMIC DNA]</scope>
</reference>
<comment type="caution">
    <text evidence="6">The sequence shown here is derived from an EMBL/GenBank/DDBJ whole genome shotgun (WGS) entry which is preliminary data.</text>
</comment>
<dbReference type="PANTHER" id="PTHR11069">
    <property type="entry name" value="GLUCOSYLCERAMIDASE"/>
    <property type="match status" value="1"/>
</dbReference>
<keyword evidence="7" id="KW-1185">Reference proteome</keyword>
<dbReference type="GO" id="GO:0016020">
    <property type="term" value="C:membrane"/>
    <property type="evidence" value="ECO:0007669"/>
    <property type="project" value="GOC"/>
</dbReference>
<dbReference type="eggNOG" id="COG5520">
    <property type="taxonomic scope" value="Bacteria"/>
</dbReference>
<dbReference type="Pfam" id="PF02055">
    <property type="entry name" value="Glyco_hydro_30"/>
    <property type="match status" value="1"/>
</dbReference>
<protein>
    <submittedName>
        <fullName evidence="6">Glycosylhydrolase</fullName>
    </submittedName>
</protein>
<dbReference type="Gene3D" id="3.20.20.80">
    <property type="entry name" value="Glycosidases"/>
    <property type="match status" value="1"/>
</dbReference>
<dbReference type="Gene3D" id="2.60.40.1180">
    <property type="entry name" value="Golgi alpha-mannosidase II"/>
    <property type="match status" value="1"/>
</dbReference>
<dbReference type="GO" id="GO:0006665">
    <property type="term" value="P:sphingolipid metabolic process"/>
    <property type="evidence" value="ECO:0007669"/>
    <property type="project" value="InterPro"/>
</dbReference>
<dbReference type="InterPro" id="IPR013780">
    <property type="entry name" value="Glyco_hydro_b"/>
</dbReference>
<evidence type="ECO:0000256" key="3">
    <source>
        <dbReference type="ARBA" id="ARBA00022801"/>
    </source>
</evidence>
<keyword evidence="3 4" id="KW-0378">Hydrolase</keyword>
<gene>
    <name evidence="6" type="ORF">RICGR_1013</name>
</gene>
<dbReference type="EMBL" id="AAQJ02000001">
    <property type="protein sequence ID" value="EDP46080.1"/>
    <property type="molecule type" value="Genomic_DNA"/>
</dbReference>
<evidence type="ECO:0000256" key="1">
    <source>
        <dbReference type="ARBA" id="ARBA00005382"/>
    </source>
</evidence>
<dbReference type="InterPro" id="IPR017853">
    <property type="entry name" value="GH"/>
</dbReference>
<dbReference type="STRING" id="59196.RICGR_1013"/>
<reference evidence="6" key="2">
    <citation type="submission" date="2007-10" db="EMBL/GenBank/DDBJ databases">
        <authorList>
            <person name="Myers G.S."/>
        </authorList>
    </citation>
    <scope>NUCLEOTIDE SEQUENCE [LARGE SCALE GENOMIC DNA]</scope>
</reference>
<dbReference type="SUPFAM" id="SSF51445">
    <property type="entry name" value="(Trans)glycosidases"/>
    <property type="match status" value="1"/>
</dbReference>
<dbReference type="AlphaFoldDB" id="A8PNI4"/>
<sequence>MTQTIKIDYLETHQTIEGFGCFGGREIPFFRDEKRDDIMKALFQDLQLSMVRTEVHPNFSTKPGERNFDMDANLNIPPNDPYFDNPDQDEVERRSQLWVLKNVKKQNPNIKIVPSVWSPPYYMKTAFKKLSKNYYTEFANFLADYIEAYEEAGLSIFAMSPQNEPENIISPWDVCLWLPSDTASFVEKQMNPIFKQRNLETKIMVGESAHWGFNSIMLNLVSWFMKDKKNIDILASHAYSIPNLKGKVSYDTNPLGQLPLDYQSAWITESCATTSFDPSMELGMQAAICIHKFLAVKNVNAFIFWLGMIRGKNNEALISSDGVGNYQLTKIYDVLGNYSRYIKEGYYRLTTNSPQLASTLYVSAFKAESEKLTIITINESDNEVPISIQLEQAPPSIQTLIPYRTPEEIGLRWQEEEAIHIIEGSFRTTLFPRSVTTFTSFNTA</sequence>
<keyword evidence="4" id="KW-0326">Glycosidase</keyword>
<evidence type="ECO:0000259" key="5">
    <source>
        <dbReference type="Pfam" id="PF02055"/>
    </source>
</evidence>
<dbReference type="PANTHER" id="PTHR11069:SF38">
    <property type="entry name" value="GLUCURONOXYLANASE XYNC"/>
    <property type="match status" value="1"/>
</dbReference>
<evidence type="ECO:0000313" key="6">
    <source>
        <dbReference type="EMBL" id="EDP46080.1"/>
    </source>
</evidence>
<dbReference type="RefSeq" id="WP_006035067.1">
    <property type="nucleotide sequence ID" value="NZ_AAQJ02000001.1"/>
</dbReference>
<dbReference type="InterPro" id="IPR001139">
    <property type="entry name" value="Glyco_hydro_30"/>
</dbReference>
<comment type="similarity">
    <text evidence="1 4">Belongs to the glycosyl hydrolase 30 family.</text>
</comment>
<keyword evidence="2" id="KW-0732">Signal</keyword>
<name>A8PNI4_9COXI</name>
<dbReference type="InterPro" id="IPR033453">
    <property type="entry name" value="Glyco_hydro_30_TIM-barrel"/>
</dbReference>
<accession>A8PNI4</accession>
<dbReference type="OrthoDB" id="9806701at2"/>
<evidence type="ECO:0000256" key="2">
    <source>
        <dbReference type="ARBA" id="ARBA00022729"/>
    </source>
</evidence>
<dbReference type="GO" id="GO:0004348">
    <property type="term" value="F:glucosylceramidase activity"/>
    <property type="evidence" value="ECO:0007669"/>
    <property type="project" value="InterPro"/>
</dbReference>
<proteinExistence type="inferred from homology"/>
<evidence type="ECO:0000313" key="7">
    <source>
        <dbReference type="Proteomes" id="UP000054075"/>
    </source>
</evidence>
<organism evidence="6 7">
    <name type="scientific">Rickettsiella grylli</name>
    <dbReference type="NCBI Taxonomy" id="59196"/>
    <lineage>
        <taxon>Bacteria</taxon>
        <taxon>Pseudomonadati</taxon>
        <taxon>Pseudomonadota</taxon>
        <taxon>Gammaproteobacteria</taxon>
        <taxon>Legionellales</taxon>
        <taxon>Coxiellaceae</taxon>
        <taxon>Rickettsiella</taxon>
    </lineage>
</organism>
<feature type="domain" description="Glycosyl hydrolase family 30 TIM-barrel" evidence="5">
    <location>
        <begin position="30"/>
        <end position="167"/>
    </location>
</feature>